<dbReference type="InterPro" id="IPR029057">
    <property type="entry name" value="PRTase-like"/>
</dbReference>
<proteinExistence type="predicted"/>
<name>W5W7H3_9PSEU</name>
<dbReference type="Proteomes" id="UP000019225">
    <property type="component" value="Chromosome"/>
</dbReference>
<dbReference type="InterPro" id="IPR000836">
    <property type="entry name" value="PRTase_dom"/>
</dbReference>
<dbReference type="KEGG" id="kal:KALB_3518"/>
<dbReference type="HOGENOM" id="CLU_074878_3_0_11"/>
<dbReference type="EMBL" id="CP007155">
    <property type="protein sequence ID" value="AHH96882.1"/>
    <property type="molecule type" value="Genomic_DNA"/>
</dbReference>
<sequence length="187" mass="19801">MVRVHELISAERGHFELESGHHGDLWLDLDRLFLRASRLRPQVAELAARLAPHRPRVVCGPLTGGGFLAQLVAAELDVDFCHAERHTGAVYRVPEALRAGLRDARVAVVDDVCNAGSAVRKTLADLAVCGARPVAVGALLVLGDSAAALATEQGVPLVALEELANSLWQPADCPLCASGVPLSARRS</sequence>
<keyword evidence="3" id="KW-1185">Reference proteome</keyword>
<accession>W5W7H3</accession>
<dbReference type="STRING" id="1449976.KALB_3518"/>
<protein>
    <recommendedName>
        <fullName evidence="1">Phosphoribosyltransferase domain-containing protein</fullName>
    </recommendedName>
</protein>
<dbReference type="eggNOG" id="COG0461">
    <property type="taxonomic scope" value="Bacteria"/>
</dbReference>
<evidence type="ECO:0000313" key="3">
    <source>
        <dbReference type="Proteomes" id="UP000019225"/>
    </source>
</evidence>
<dbReference type="Pfam" id="PF00156">
    <property type="entry name" value="Pribosyltran"/>
    <property type="match status" value="1"/>
</dbReference>
<dbReference type="AlphaFoldDB" id="W5W7H3"/>
<feature type="domain" description="Phosphoribosyltransferase" evidence="1">
    <location>
        <begin position="43"/>
        <end position="138"/>
    </location>
</feature>
<dbReference type="CDD" id="cd06223">
    <property type="entry name" value="PRTases_typeI"/>
    <property type="match status" value="1"/>
</dbReference>
<evidence type="ECO:0000313" key="2">
    <source>
        <dbReference type="EMBL" id="AHH96882.1"/>
    </source>
</evidence>
<dbReference type="Gene3D" id="3.40.50.2020">
    <property type="match status" value="1"/>
</dbReference>
<reference evidence="2 3" key="1">
    <citation type="journal article" date="2014" name="BMC Genomics">
        <title>Complete genome sequence of producer of the glycopeptide antibiotic Aculeximycin Kutzneria albida DSM 43870T, a representative of minor genus of Pseudonocardiaceae.</title>
        <authorList>
            <person name="Rebets Y."/>
            <person name="Tokovenko B."/>
            <person name="Lushchyk I."/>
            <person name="Ruckert C."/>
            <person name="Zaburannyi N."/>
            <person name="Bechthold A."/>
            <person name="Kalinowski J."/>
            <person name="Luzhetskyy A."/>
        </authorList>
    </citation>
    <scope>NUCLEOTIDE SEQUENCE [LARGE SCALE GENOMIC DNA]</scope>
    <source>
        <strain evidence="2">DSM 43870</strain>
    </source>
</reference>
<organism evidence="2 3">
    <name type="scientific">Kutzneria albida DSM 43870</name>
    <dbReference type="NCBI Taxonomy" id="1449976"/>
    <lineage>
        <taxon>Bacteria</taxon>
        <taxon>Bacillati</taxon>
        <taxon>Actinomycetota</taxon>
        <taxon>Actinomycetes</taxon>
        <taxon>Pseudonocardiales</taxon>
        <taxon>Pseudonocardiaceae</taxon>
        <taxon>Kutzneria</taxon>
    </lineage>
</organism>
<dbReference type="SUPFAM" id="SSF53271">
    <property type="entry name" value="PRTase-like"/>
    <property type="match status" value="1"/>
</dbReference>
<evidence type="ECO:0000259" key="1">
    <source>
        <dbReference type="Pfam" id="PF00156"/>
    </source>
</evidence>
<gene>
    <name evidence="2" type="ORF">KALB_3518</name>
</gene>